<gene>
    <name evidence="2" type="ORF">MRS75_06275</name>
</gene>
<dbReference type="RefSeq" id="WP_311789111.1">
    <property type="nucleotide sequence ID" value="NZ_JALDYY010000024.1"/>
</dbReference>
<dbReference type="PROSITE" id="PS51257">
    <property type="entry name" value="PROKAR_LIPOPROTEIN"/>
    <property type="match status" value="1"/>
</dbReference>
<dbReference type="Proteomes" id="UP001161580">
    <property type="component" value="Unassembled WGS sequence"/>
</dbReference>
<protein>
    <recommendedName>
        <fullName evidence="4">Lipoprotein</fullName>
    </recommendedName>
</protein>
<dbReference type="AlphaFoldDB" id="A0AAE3QB92"/>
<dbReference type="EMBL" id="JALDYZ010000002">
    <property type="protein sequence ID" value="MDI7921691.1"/>
    <property type="molecule type" value="Genomic_DNA"/>
</dbReference>
<name>A0AAE3QB92_9HYPH</name>
<evidence type="ECO:0000256" key="1">
    <source>
        <dbReference type="SAM" id="MobiDB-lite"/>
    </source>
</evidence>
<organism evidence="2 3">
    <name type="scientific">Ferirhizobium litorale</name>
    <dbReference type="NCBI Taxonomy" id="2927786"/>
    <lineage>
        <taxon>Bacteria</taxon>
        <taxon>Pseudomonadati</taxon>
        <taxon>Pseudomonadota</taxon>
        <taxon>Alphaproteobacteria</taxon>
        <taxon>Hyphomicrobiales</taxon>
        <taxon>Rhizobiaceae</taxon>
        <taxon>Ferirhizobium</taxon>
    </lineage>
</organism>
<accession>A0AAE3QB92</accession>
<feature type="compositionally biased region" description="Polar residues" evidence="1">
    <location>
        <begin position="82"/>
        <end position="95"/>
    </location>
</feature>
<keyword evidence="3" id="KW-1185">Reference proteome</keyword>
<feature type="compositionally biased region" description="Basic and acidic residues" evidence="1">
    <location>
        <begin position="100"/>
        <end position="112"/>
    </location>
</feature>
<feature type="compositionally biased region" description="Basic and acidic residues" evidence="1">
    <location>
        <begin position="143"/>
        <end position="159"/>
    </location>
</feature>
<sequence>MKKTHGLRVTASIAGLLGACLTLTGCLGPTYGTDKSSSVQLIEDLADATSLKSITKREENLAYQPRPGLVVPGKTAEKQLVQPQQSLAGKSNPQWLESPEDTRDRLKEEAEANKGSSSYRSPLAQADANGRKLSTEQQFEQYRAARREQQGAYDGRRFLSDPPTTYREVGDDAQLADLGEPESKKEKRRKKEAVAAKQDSKWWMPFQ</sequence>
<proteinExistence type="predicted"/>
<comment type="caution">
    <text evidence="2">The sequence shown here is derived from an EMBL/GenBank/DDBJ whole genome shotgun (WGS) entry which is preliminary data.</text>
</comment>
<evidence type="ECO:0000313" key="3">
    <source>
        <dbReference type="Proteomes" id="UP001161580"/>
    </source>
</evidence>
<reference evidence="2" key="1">
    <citation type="submission" date="2022-03" db="EMBL/GenBank/DDBJ databases">
        <title>Fererhizobium litorale gen. nov., sp. nov., isolated from sandy sediments of the Sea of Japan seashore.</title>
        <authorList>
            <person name="Romanenko L."/>
            <person name="Kurilenko V."/>
            <person name="Otstavnykh N."/>
            <person name="Svetashev V."/>
            <person name="Tekutyeva L."/>
            <person name="Isaeva M."/>
            <person name="Mikhailov V."/>
        </authorList>
    </citation>
    <scope>NUCLEOTIDE SEQUENCE</scope>
    <source>
        <strain evidence="2">KMM 9576</strain>
    </source>
</reference>
<evidence type="ECO:0008006" key="4">
    <source>
        <dbReference type="Google" id="ProtNLM"/>
    </source>
</evidence>
<feature type="region of interest" description="Disordered" evidence="1">
    <location>
        <begin position="82"/>
        <end position="207"/>
    </location>
</feature>
<evidence type="ECO:0000313" key="2">
    <source>
        <dbReference type="EMBL" id="MDI7921691.1"/>
    </source>
</evidence>